<evidence type="ECO:0000256" key="8">
    <source>
        <dbReference type="ARBA" id="ARBA00023136"/>
    </source>
</evidence>
<dbReference type="PROSITE" id="PS00409">
    <property type="entry name" value="PROKAR_NTER_METHYL"/>
    <property type="match status" value="1"/>
</dbReference>
<evidence type="ECO:0000256" key="5">
    <source>
        <dbReference type="ARBA" id="ARBA00022519"/>
    </source>
</evidence>
<dbReference type="AlphaFoldDB" id="A0A1N6NUI1"/>
<accession>A0A1N6NUI1</accession>
<dbReference type="GO" id="GO:0015627">
    <property type="term" value="C:type II protein secretion system complex"/>
    <property type="evidence" value="ECO:0007669"/>
    <property type="project" value="InterPro"/>
</dbReference>
<evidence type="ECO:0000256" key="11">
    <source>
        <dbReference type="SAM" id="Phobius"/>
    </source>
</evidence>
<protein>
    <recommendedName>
        <fullName evidence="2">Type II secretion system protein H</fullName>
    </recommendedName>
    <alternativeName>
        <fullName evidence="10">General secretion pathway protein H</fullName>
    </alternativeName>
</protein>
<dbReference type="GO" id="GO:0005886">
    <property type="term" value="C:plasma membrane"/>
    <property type="evidence" value="ECO:0007669"/>
    <property type="project" value="UniProtKB-SubCell"/>
</dbReference>
<evidence type="ECO:0000256" key="3">
    <source>
        <dbReference type="ARBA" id="ARBA00022475"/>
    </source>
</evidence>
<keyword evidence="14" id="KW-1185">Reference proteome</keyword>
<gene>
    <name evidence="13" type="ORF">SAMN05421546_0386</name>
</gene>
<evidence type="ECO:0000256" key="6">
    <source>
        <dbReference type="ARBA" id="ARBA00022692"/>
    </source>
</evidence>
<keyword evidence="7 11" id="KW-1133">Transmembrane helix</keyword>
<organism evidence="13 14">
    <name type="scientific">Solilutibacter tolerans</name>
    <dbReference type="NCBI Taxonomy" id="1604334"/>
    <lineage>
        <taxon>Bacteria</taxon>
        <taxon>Pseudomonadati</taxon>
        <taxon>Pseudomonadota</taxon>
        <taxon>Gammaproteobacteria</taxon>
        <taxon>Lysobacterales</taxon>
        <taxon>Lysobacteraceae</taxon>
        <taxon>Solilutibacter</taxon>
    </lineage>
</organism>
<keyword evidence="3" id="KW-1003">Cell membrane</keyword>
<evidence type="ECO:0000256" key="1">
    <source>
        <dbReference type="ARBA" id="ARBA00004377"/>
    </source>
</evidence>
<evidence type="ECO:0000256" key="7">
    <source>
        <dbReference type="ARBA" id="ARBA00022989"/>
    </source>
</evidence>
<dbReference type="GO" id="GO:0015628">
    <property type="term" value="P:protein secretion by the type II secretion system"/>
    <property type="evidence" value="ECO:0007669"/>
    <property type="project" value="InterPro"/>
</dbReference>
<reference evidence="14" key="1">
    <citation type="submission" date="2017-01" db="EMBL/GenBank/DDBJ databases">
        <authorList>
            <person name="Varghese N."/>
            <person name="Submissions S."/>
        </authorList>
    </citation>
    <scope>NUCLEOTIDE SEQUENCE [LARGE SCALE GENOMIC DNA]</scope>
    <source>
        <strain evidence="14">UM1</strain>
    </source>
</reference>
<proteinExistence type="inferred from homology"/>
<evidence type="ECO:0000313" key="14">
    <source>
        <dbReference type="Proteomes" id="UP000241788"/>
    </source>
</evidence>
<dbReference type="EMBL" id="FTLW01000001">
    <property type="protein sequence ID" value="SIP95754.1"/>
    <property type="molecule type" value="Genomic_DNA"/>
</dbReference>
<keyword evidence="4" id="KW-0488">Methylation</keyword>
<dbReference type="InterPro" id="IPR012902">
    <property type="entry name" value="N_methyl_site"/>
</dbReference>
<dbReference type="Pfam" id="PF07963">
    <property type="entry name" value="N_methyl"/>
    <property type="match status" value="1"/>
</dbReference>
<evidence type="ECO:0000256" key="2">
    <source>
        <dbReference type="ARBA" id="ARBA00021549"/>
    </source>
</evidence>
<feature type="transmembrane region" description="Helical" evidence="11">
    <location>
        <begin position="20"/>
        <end position="46"/>
    </location>
</feature>
<evidence type="ECO:0000256" key="9">
    <source>
        <dbReference type="ARBA" id="ARBA00025772"/>
    </source>
</evidence>
<dbReference type="RefSeq" id="WP_076584769.1">
    <property type="nucleotide sequence ID" value="NZ_FTLW01000001.1"/>
</dbReference>
<evidence type="ECO:0000259" key="12">
    <source>
        <dbReference type="Pfam" id="PF12019"/>
    </source>
</evidence>
<keyword evidence="8 11" id="KW-0472">Membrane</keyword>
<name>A0A1N6NUI1_9GAMM</name>
<dbReference type="STRING" id="1604334.SAMN05421546_0386"/>
<keyword evidence="5" id="KW-0997">Cell inner membrane</keyword>
<dbReference type="InterPro" id="IPR022346">
    <property type="entry name" value="T2SS_GspH"/>
</dbReference>
<sequence>MPTSSPSNFIGGRSGASRSVRGFTLLEIMLVLALVAVGTLMMAAAFSRGGASSQLRNEAAQMTNGLRDARARALRTQMTQRFVLDTATHAWQVPGSAPRHVPDDIGLTLSTAEELREGTSRGVILFFPDGASSGGRVDLSRNGATWRLDVHWLTGQVRNQRVGAQ</sequence>
<evidence type="ECO:0000256" key="4">
    <source>
        <dbReference type="ARBA" id="ARBA00022481"/>
    </source>
</evidence>
<dbReference type="Pfam" id="PF12019">
    <property type="entry name" value="GspH"/>
    <property type="match status" value="1"/>
</dbReference>
<dbReference type="Proteomes" id="UP000241788">
    <property type="component" value="Unassembled WGS sequence"/>
</dbReference>
<comment type="similarity">
    <text evidence="9">Belongs to the GSP H family.</text>
</comment>
<dbReference type="SUPFAM" id="SSF54523">
    <property type="entry name" value="Pili subunits"/>
    <property type="match status" value="1"/>
</dbReference>
<keyword evidence="6 11" id="KW-0812">Transmembrane</keyword>
<feature type="domain" description="General secretion pathway GspH" evidence="12">
    <location>
        <begin position="58"/>
        <end position="152"/>
    </location>
</feature>
<comment type="subcellular location">
    <subcellularLocation>
        <location evidence="1">Cell inner membrane</location>
        <topology evidence="1">Single-pass membrane protein</topology>
    </subcellularLocation>
</comment>
<dbReference type="NCBIfam" id="TIGR02532">
    <property type="entry name" value="IV_pilin_GFxxxE"/>
    <property type="match status" value="1"/>
</dbReference>
<dbReference type="InterPro" id="IPR045584">
    <property type="entry name" value="Pilin-like"/>
</dbReference>
<evidence type="ECO:0000313" key="13">
    <source>
        <dbReference type="EMBL" id="SIP95754.1"/>
    </source>
</evidence>
<evidence type="ECO:0000256" key="10">
    <source>
        <dbReference type="ARBA" id="ARBA00030775"/>
    </source>
</evidence>